<sequence length="29" mass="3371">MTDDTFSEKIELHGHIIDSLILPRVFETI</sequence>
<dbReference type="Gene3D" id="3.30.70.2690">
    <property type="entry name" value="LOR/SDH bifunctional enzyme, conserved domain"/>
    <property type="match status" value="1"/>
</dbReference>
<reference evidence="3" key="1">
    <citation type="submission" date="2018-05" db="EMBL/GenBank/DDBJ databases">
        <authorList>
            <person name="Lanie J.A."/>
            <person name="Ng W.-L."/>
            <person name="Kazmierczak K.M."/>
            <person name="Andrzejewski T.M."/>
            <person name="Davidsen T.M."/>
            <person name="Wayne K.J."/>
            <person name="Tettelin H."/>
            <person name="Glass J.I."/>
            <person name="Rusch D."/>
            <person name="Podicherti R."/>
            <person name="Tsui H.-C.T."/>
            <person name="Winkler M.E."/>
        </authorList>
    </citation>
    <scope>NUCLEOTIDE SEQUENCE</scope>
</reference>
<dbReference type="EMBL" id="UINC01025514">
    <property type="protein sequence ID" value="SVB01223.1"/>
    <property type="molecule type" value="Genomic_DNA"/>
</dbReference>
<proteinExistence type="predicted"/>
<dbReference type="AlphaFoldDB" id="A0A382AJN9"/>
<evidence type="ECO:0000256" key="1">
    <source>
        <dbReference type="ARBA" id="ARBA00023027"/>
    </source>
</evidence>
<feature type="non-terminal residue" evidence="3">
    <location>
        <position position="29"/>
    </location>
</feature>
<keyword evidence="1" id="KW-0520">NAD</keyword>
<organism evidence="3">
    <name type="scientific">marine metagenome</name>
    <dbReference type="NCBI Taxonomy" id="408172"/>
    <lineage>
        <taxon>unclassified sequences</taxon>
        <taxon>metagenomes</taxon>
        <taxon>ecological metagenomes</taxon>
    </lineage>
</organism>
<name>A0A382AJN9_9ZZZZ</name>
<gene>
    <name evidence="3" type="ORF">METZ01_LOCUS154077</name>
</gene>
<feature type="domain" description="LOR/SDH bifunctional enzyme conserved" evidence="2">
    <location>
        <begin position="7"/>
        <end position="29"/>
    </location>
</feature>
<accession>A0A382AJN9</accession>
<evidence type="ECO:0000313" key="3">
    <source>
        <dbReference type="EMBL" id="SVB01223.1"/>
    </source>
</evidence>
<dbReference type="Pfam" id="PF04455">
    <property type="entry name" value="Saccharop_dh_N"/>
    <property type="match status" value="1"/>
</dbReference>
<dbReference type="InterPro" id="IPR043009">
    <property type="entry name" value="LOR/SDH_bifunc_enz_cons_dom_sf"/>
</dbReference>
<dbReference type="InterPro" id="IPR007545">
    <property type="entry name" value="LOR/SDH_bifunc_enz_cons_dom"/>
</dbReference>
<evidence type="ECO:0000259" key="2">
    <source>
        <dbReference type="Pfam" id="PF04455"/>
    </source>
</evidence>
<protein>
    <recommendedName>
        <fullName evidence="2">LOR/SDH bifunctional enzyme conserved domain-containing protein</fullName>
    </recommendedName>
</protein>